<evidence type="ECO:0000256" key="6">
    <source>
        <dbReference type="SAM" id="Phobius"/>
    </source>
</evidence>
<dbReference type="AlphaFoldDB" id="A0A9P4S2R6"/>
<dbReference type="InterPro" id="IPR051694">
    <property type="entry name" value="Immunoregulatory_rcpt-like"/>
</dbReference>
<feature type="compositionally biased region" description="Low complexity" evidence="5">
    <location>
        <begin position="221"/>
        <end position="238"/>
    </location>
</feature>
<evidence type="ECO:0000256" key="7">
    <source>
        <dbReference type="SAM" id="SignalP"/>
    </source>
</evidence>
<organism evidence="8 9">
    <name type="scientific">Patellaria atrata CBS 101060</name>
    <dbReference type="NCBI Taxonomy" id="1346257"/>
    <lineage>
        <taxon>Eukaryota</taxon>
        <taxon>Fungi</taxon>
        <taxon>Dikarya</taxon>
        <taxon>Ascomycota</taxon>
        <taxon>Pezizomycotina</taxon>
        <taxon>Dothideomycetes</taxon>
        <taxon>Dothideomycetes incertae sedis</taxon>
        <taxon>Patellariales</taxon>
        <taxon>Patellariaceae</taxon>
        <taxon>Patellaria</taxon>
    </lineage>
</organism>
<reference evidence="8" key="1">
    <citation type="journal article" date="2020" name="Stud. Mycol.">
        <title>101 Dothideomycetes genomes: a test case for predicting lifestyles and emergence of pathogens.</title>
        <authorList>
            <person name="Haridas S."/>
            <person name="Albert R."/>
            <person name="Binder M."/>
            <person name="Bloem J."/>
            <person name="Labutti K."/>
            <person name="Salamov A."/>
            <person name="Andreopoulos B."/>
            <person name="Baker S."/>
            <person name="Barry K."/>
            <person name="Bills G."/>
            <person name="Bluhm B."/>
            <person name="Cannon C."/>
            <person name="Castanera R."/>
            <person name="Culley D."/>
            <person name="Daum C."/>
            <person name="Ezra D."/>
            <person name="Gonzalez J."/>
            <person name="Henrissat B."/>
            <person name="Kuo A."/>
            <person name="Liang C."/>
            <person name="Lipzen A."/>
            <person name="Lutzoni F."/>
            <person name="Magnuson J."/>
            <person name="Mondo S."/>
            <person name="Nolan M."/>
            <person name="Ohm R."/>
            <person name="Pangilinan J."/>
            <person name="Park H.-J."/>
            <person name="Ramirez L."/>
            <person name="Alfaro M."/>
            <person name="Sun H."/>
            <person name="Tritt A."/>
            <person name="Yoshinaga Y."/>
            <person name="Zwiers L.-H."/>
            <person name="Turgeon B."/>
            <person name="Goodwin S."/>
            <person name="Spatafora J."/>
            <person name="Crous P."/>
            <person name="Grigoriev I."/>
        </authorList>
    </citation>
    <scope>NUCLEOTIDE SEQUENCE</scope>
    <source>
        <strain evidence="8">CBS 101060</strain>
    </source>
</reference>
<feature type="region of interest" description="Disordered" evidence="5">
    <location>
        <begin position="221"/>
        <end position="251"/>
    </location>
</feature>
<keyword evidence="3 6" id="KW-1133">Transmembrane helix</keyword>
<sequence>MASRLARALALLGFLHLSQCVSFEAPHPTQLLKDVVGFTPKPTEAPSPQELKKRQLSVGANTCGWQGGSYGGALSCNSLRTCVLYEPENQVGMAGCCLGSNYQDCGWSNQCLDYEAIQSNQCDLSCSLNDFIRKCSNIASPYCRSWTYPGPAIADFGCGTDPGSSWVTMFTEISDIITTSLDMFVVPEAAVTGWEITTGSLSATRSSRTTASDVDFVDQTATADSTDSTSSLSPTSVSGDDDNNDDDDSGTPVGAIVGGVVGGVAVLAIIGGLLAFFLLRKRKNKNQSTAPTATPAMTQQSPHPNGASPYQQSPPVAHQQQYQQPHPAQDQYFAGGPVGAAQGQYGQDVKGAGVQQYPMSPQSPPPPQYQQGQQQWAPHSPQPGYVQPAHQGGDGIHQSPPQQGQQQMGHPERRDVYEM</sequence>
<feature type="signal peptide" evidence="7">
    <location>
        <begin position="1"/>
        <end position="20"/>
    </location>
</feature>
<feature type="transmembrane region" description="Helical" evidence="6">
    <location>
        <begin position="253"/>
        <end position="279"/>
    </location>
</feature>
<comment type="caution">
    <text evidence="8">The sequence shown here is derived from an EMBL/GenBank/DDBJ whole genome shotgun (WGS) entry which is preliminary data.</text>
</comment>
<gene>
    <name evidence="8" type="ORF">M501DRAFT_1061102</name>
</gene>
<feature type="compositionally biased region" description="Low complexity" evidence="5">
    <location>
        <begin position="287"/>
        <end position="302"/>
    </location>
</feature>
<dbReference type="EMBL" id="MU006111">
    <property type="protein sequence ID" value="KAF2835126.1"/>
    <property type="molecule type" value="Genomic_DNA"/>
</dbReference>
<dbReference type="OrthoDB" id="5347452at2759"/>
<proteinExistence type="predicted"/>
<feature type="compositionally biased region" description="Low complexity" evidence="5">
    <location>
        <begin position="310"/>
        <end position="331"/>
    </location>
</feature>
<evidence type="ECO:0000313" key="8">
    <source>
        <dbReference type="EMBL" id="KAF2835126.1"/>
    </source>
</evidence>
<keyword evidence="7" id="KW-0732">Signal</keyword>
<feature type="compositionally biased region" description="Acidic residues" evidence="5">
    <location>
        <begin position="239"/>
        <end position="249"/>
    </location>
</feature>
<dbReference type="GO" id="GO:0071944">
    <property type="term" value="C:cell periphery"/>
    <property type="evidence" value="ECO:0007669"/>
    <property type="project" value="UniProtKB-ARBA"/>
</dbReference>
<evidence type="ECO:0000256" key="3">
    <source>
        <dbReference type="ARBA" id="ARBA00022989"/>
    </source>
</evidence>
<evidence type="ECO:0000256" key="2">
    <source>
        <dbReference type="ARBA" id="ARBA00022692"/>
    </source>
</evidence>
<evidence type="ECO:0000256" key="1">
    <source>
        <dbReference type="ARBA" id="ARBA00004167"/>
    </source>
</evidence>
<feature type="chain" id="PRO_5040309061" description="Mid2 domain-containing protein" evidence="7">
    <location>
        <begin position="21"/>
        <end position="419"/>
    </location>
</feature>
<dbReference type="Proteomes" id="UP000799429">
    <property type="component" value="Unassembled WGS sequence"/>
</dbReference>
<feature type="compositionally biased region" description="Low complexity" evidence="5">
    <location>
        <begin position="398"/>
        <end position="407"/>
    </location>
</feature>
<dbReference type="PANTHER" id="PTHR15549">
    <property type="entry name" value="PAIRED IMMUNOGLOBULIN-LIKE TYPE 2 RECEPTOR"/>
    <property type="match status" value="1"/>
</dbReference>
<comment type="subcellular location">
    <subcellularLocation>
        <location evidence="1">Membrane</location>
        <topology evidence="1">Single-pass membrane protein</topology>
    </subcellularLocation>
</comment>
<accession>A0A9P4S2R6</accession>
<feature type="compositionally biased region" description="Basic and acidic residues" evidence="5">
    <location>
        <begin position="410"/>
        <end position="419"/>
    </location>
</feature>
<dbReference type="GO" id="GO:0016020">
    <property type="term" value="C:membrane"/>
    <property type="evidence" value="ECO:0007669"/>
    <property type="project" value="UniProtKB-SubCell"/>
</dbReference>
<protein>
    <recommendedName>
        <fullName evidence="10">Mid2 domain-containing protein</fullName>
    </recommendedName>
</protein>
<keyword evidence="4 6" id="KW-0472">Membrane</keyword>
<keyword evidence="9" id="KW-1185">Reference proteome</keyword>
<evidence type="ECO:0000256" key="5">
    <source>
        <dbReference type="SAM" id="MobiDB-lite"/>
    </source>
</evidence>
<evidence type="ECO:0008006" key="10">
    <source>
        <dbReference type="Google" id="ProtNLM"/>
    </source>
</evidence>
<evidence type="ECO:0000256" key="4">
    <source>
        <dbReference type="ARBA" id="ARBA00023136"/>
    </source>
</evidence>
<dbReference type="PANTHER" id="PTHR15549:SF26">
    <property type="entry name" value="AXIAL BUDDING PATTERN PROTEIN 2-RELATED"/>
    <property type="match status" value="1"/>
</dbReference>
<name>A0A9P4S2R6_9PEZI</name>
<evidence type="ECO:0000313" key="9">
    <source>
        <dbReference type="Proteomes" id="UP000799429"/>
    </source>
</evidence>
<feature type="region of interest" description="Disordered" evidence="5">
    <location>
        <begin position="287"/>
        <end position="419"/>
    </location>
</feature>
<keyword evidence="2 6" id="KW-0812">Transmembrane</keyword>